<dbReference type="InterPro" id="IPR003141">
    <property type="entry name" value="Pol/His_phosphatase_N"/>
</dbReference>
<accession>A0A0W1KMR1</accession>
<dbReference type="CDD" id="cd04485">
    <property type="entry name" value="DnaE_OBF"/>
    <property type="match status" value="1"/>
</dbReference>
<evidence type="ECO:0000256" key="6">
    <source>
        <dbReference type="ARBA" id="ARBA00022695"/>
    </source>
</evidence>
<keyword evidence="12" id="KW-1185">Reference proteome</keyword>
<dbReference type="InterPro" id="IPR004365">
    <property type="entry name" value="NA-bd_OB_tRNA"/>
</dbReference>
<dbReference type="CDD" id="cd12113">
    <property type="entry name" value="PHP_PolIIIA_DnaE3"/>
    <property type="match status" value="1"/>
</dbReference>
<dbReference type="GO" id="GO:0003676">
    <property type="term" value="F:nucleic acid binding"/>
    <property type="evidence" value="ECO:0007669"/>
    <property type="project" value="InterPro"/>
</dbReference>
<dbReference type="NCBIfam" id="TIGR00594">
    <property type="entry name" value="polc"/>
    <property type="match status" value="1"/>
</dbReference>
<dbReference type="GO" id="GO:0006260">
    <property type="term" value="P:DNA replication"/>
    <property type="evidence" value="ECO:0007669"/>
    <property type="project" value="UniProtKB-KW"/>
</dbReference>
<dbReference type="InterPro" id="IPR040982">
    <property type="entry name" value="DNA_pol3_finger"/>
</dbReference>
<protein>
    <recommendedName>
        <fullName evidence="4">DNA polymerase III subunit alpha</fullName>
        <ecNumber evidence="3">2.7.7.7</ecNumber>
    </recommendedName>
</protein>
<dbReference type="SUPFAM" id="SSF89550">
    <property type="entry name" value="PHP domain-like"/>
    <property type="match status" value="1"/>
</dbReference>
<dbReference type="SMART" id="SM00481">
    <property type="entry name" value="POLIIIAc"/>
    <property type="match status" value="1"/>
</dbReference>
<keyword evidence="5 11" id="KW-0808">Transferase</keyword>
<dbReference type="Pfam" id="PF01336">
    <property type="entry name" value="tRNA_anti-codon"/>
    <property type="match status" value="1"/>
</dbReference>
<dbReference type="Proteomes" id="UP000054404">
    <property type="component" value="Unassembled WGS sequence"/>
</dbReference>
<reference evidence="11 12" key="1">
    <citation type="submission" date="2015-11" db="EMBL/GenBank/DDBJ databases">
        <title>Draft Genome Sequence of the Type Strain Trueperella bernardiae LCDC 89-0504T, Isolated from Blood Culture.</title>
        <authorList>
            <person name="Bernier A.-M."/>
            <person name="Bernard K."/>
        </authorList>
    </citation>
    <scope>NUCLEOTIDE SEQUENCE [LARGE SCALE GENOMIC DNA]</scope>
    <source>
        <strain evidence="11 12">LCDC 89-0504</strain>
    </source>
</reference>
<evidence type="ECO:0000256" key="9">
    <source>
        <dbReference type="ARBA" id="ARBA00049244"/>
    </source>
</evidence>
<evidence type="ECO:0000256" key="7">
    <source>
        <dbReference type="ARBA" id="ARBA00022705"/>
    </source>
</evidence>
<proteinExistence type="inferred from homology"/>
<dbReference type="Pfam" id="PF02811">
    <property type="entry name" value="PHP"/>
    <property type="match status" value="1"/>
</dbReference>
<dbReference type="Pfam" id="PF14579">
    <property type="entry name" value="HHH_6"/>
    <property type="match status" value="1"/>
</dbReference>
<evidence type="ECO:0000256" key="4">
    <source>
        <dbReference type="ARBA" id="ARBA00019114"/>
    </source>
</evidence>
<dbReference type="PATRIC" id="fig|59561.3.peg.130"/>
<name>A0A0W1KMR1_9ACTO</name>
<feature type="domain" description="Polymerase/histidinol phosphatase N-terminal" evidence="10">
    <location>
        <begin position="16"/>
        <end position="83"/>
    </location>
</feature>
<dbReference type="EC" id="2.7.7.7" evidence="3"/>
<evidence type="ECO:0000313" key="12">
    <source>
        <dbReference type="Proteomes" id="UP000054404"/>
    </source>
</evidence>
<evidence type="ECO:0000313" key="11">
    <source>
        <dbReference type="EMBL" id="KTF04830.1"/>
    </source>
</evidence>
<dbReference type="Gene3D" id="1.10.10.1600">
    <property type="entry name" value="Bacterial DNA polymerase III alpha subunit, thumb domain"/>
    <property type="match status" value="1"/>
</dbReference>
<dbReference type="PANTHER" id="PTHR32294">
    <property type="entry name" value="DNA POLYMERASE III SUBUNIT ALPHA"/>
    <property type="match status" value="1"/>
</dbReference>
<organism evidence="11 12">
    <name type="scientific">Trueperella bernardiae</name>
    <dbReference type="NCBI Taxonomy" id="59561"/>
    <lineage>
        <taxon>Bacteria</taxon>
        <taxon>Bacillati</taxon>
        <taxon>Actinomycetota</taxon>
        <taxon>Actinomycetes</taxon>
        <taxon>Actinomycetales</taxon>
        <taxon>Actinomycetaceae</taxon>
        <taxon>Trueperella</taxon>
    </lineage>
</organism>
<dbReference type="STRING" id="59561.AQZ59_00130"/>
<dbReference type="InterPro" id="IPR011708">
    <property type="entry name" value="DNA_pol3_alpha_NTPase_dom"/>
</dbReference>
<evidence type="ECO:0000256" key="3">
    <source>
        <dbReference type="ARBA" id="ARBA00012417"/>
    </source>
</evidence>
<dbReference type="InterPro" id="IPR016195">
    <property type="entry name" value="Pol/histidinol_Pase-like"/>
</dbReference>
<dbReference type="NCBIfam" id="NF004226">
    <property type="entry name" value="PRK05673.1"/>
    <property type="match status" value="1"/>
</dbReference>
<dbReference type="GO" id="GO:0008408">
    <property type="term" value="F:3'-5' exonuclease activity"/>
    <property type="evidence" value="ECO:0007669"/>
    <property type="project" value="InterPro"/>
</dbReference>
<dbReference type="InterPro" id="IPR004013">
    <property type="entry name" value="PHP_dom"/>
</dbReference>
<evidence type="ECO:0000256" key="2">
    <source>
        <dbReference type="ARBA" id="ARBA00009496"/>
    </source>
</evidence>
<dbReference type="GO" id="GO:0005737">
    <property type="term" value="C:cytoplasm"/>
    <property type="evidence" value="ECO:0007669"/>
    <property type="project" value="UniProtKB-SubCell"/>
</dbReference>
<comment type="catalytic activity">
    <reaction evidence="9">
        <text>DNA(n) + a 2'-deoxyribonucleoside 5'-triphosphate = DNA(n+1) + diphosphate</text>
        <dbReference type="Rhea" id="RHEA:22508"/>
        <dbReference type="Rhea" id="RHEA-COMP:17339"/>
        <dbReference type="Rhea" id="RHEA-COMP:17340"/>
        <dbReference type="ChEBI" id="CHEBI:33019"/>
        <dbReference type="ChEBI" id="CHEBI:61560"/>
        <dbReference type="ChEBI" id="CHEBI:173112"/>
        <dbReference type="EC" id="2.7.7.7"/>
    </reaction>
</comment>
<dbReference type="Gene3D" id="3.20.20.140">
    <property type="entry name" value="Metal-dependent hydrolases"/>
    <property type="match status" value="1"/>
</dbReference>
<dbReference type="Gene3D" id="1.10.150.870">
    <property type="match status" value="1"/>
</dbReference>
<dbReference type="InterPro" id="IPR029460">
    <property type="entry name" value="DNAPol_HHH"/>
</dbReference>
<dbReference type="AlphaFoldDB" id="A0A0W1KMR1"/>
<comment type="subcellular location">
    <subcellularLocation>
        <location evidence="1">Cytoplasm</location>
    </subcellularLocation>
</comment>
<evidence type="ECO:0000259" key="10">
    <source>
        <dbReference type="SMART" id="SM00481"/>
    </source>
</evidence>
<dbReference type="Pfam" id="PF17657">
    <property type="entry name" value="DNA_pol3_finger"/>
    <property type="match status" value="1"/>
</dbReference>
<comment type="similarity">
    <text evidence="2">Belongs to the DNA polymerase type-C family. DnaE subfamily.</text>
</comment>
<keyword evidence="7" id="KW-0235">DNA replication</keyword>
<dbReference type="InterPro" id="IPR041931">
    <property type="entry name" value="DNA_pol3_alpha_thumb_dom"/>
</dbReference>
<dbReference type="Pfam" id="PF07733">
    <property type="entry name" value="DNA_pol3_alpha"/>
    <property type="match status" value="1"/>
</dbReference>
<dbReference type="InterPro" id="IPR004805">
    <property type="entry name" value="DnaE2/DnaE/PolC"/>
</dbReference>
<evidence type="ECO:0000256" key="1">
    <source>
        <dbReference type="ARBA" id="ARBA00004496"/>
    </source>
</evidence>
<comment type="caution">
    <text evidence="11">The sequence shown here is derived from an EMBL/GenBank/DDBJ whole genome shotgun (WGS) entry which is preliminary data.</text>
</comment>
<evidence type="ECO:0000256" key="8">
    <source>
        <dbReference type="ARBA" id="ARBA00022932"/>
    </source>
</evidence>
<evidence type="ECO:0000256" key="5">
    <source>
        <dbReference type="ARBA" id="ARBA00022679"/>
    </source>
</evidence>
<keyword evidence="8" id="KW-0239">DNA-directed DNA polymerase</keyword>
<gene>
    <name evidence="11" type="primary">dnaE</name>
    <name evidence="11" type="ORF">AQZ59_00130</name>
</gene>
<dbReference type="PANTHER" id="PTHR32294:SF0">
    <property type="entry name" value="DNA POLYMERASE III SUBUNIT ALPHA"/>
    <property type="match status" value="1"/>
</dbReference>
<sequence length="1190" mass="131816">MPEALARLNPMAKNFAHLHVHTDYSLLDGAAKIGRLVKEVAALGQPAVAITDHGNLHGAYELYKAANGAGIKPIIGLEAYMTPGTSRHDKTRVFWGTEAQRKDDVSARGSYTHMTLLAETTEGMHNLFRMQSLASIEGTLGKAARIDRELLEKYHHGLIGTAGCPSGEIQTRLRLGQFDEALKAAGEFQDIFGKENFYFELMDHGLDIERRVKDDLLAIARQIGAPLLATNDSHYVTQDQSTVQDAMLALNSGSTLMDPDRFRFEGTGYYIRSSEDMWNSFGHLEGACENTLEIVERCNVHFDTTADGVNYMPKFPVPSGEDEKSWFVREVNDGLHRRYGDVIPDDVRKRADYEMDVILQMDFPGYFLVVSDYIRWARRHGIRVGPGRGSGAGSMVAYALEITQLDPIKHDLLFERFLNPERISMPDLDIDFDDSRRDEVIEYVEDKYGKDKVSQVVTFGTIKAKQSLKDASRVLGYPFEMGDRLTKAMPPSVMGKDIPVNDLFNKDHPRYAEAGEIRELIDNDPDCKKVYDLACGLEGMTRQTGMHACAVIMSSKPLTDVIPVMMRQQDGAILTQFEYPECEELGLIKMDFLGLSNLTVIEAALANIRVNGKDAPDIDAIPLDDPKTYELLARGDTLGIFQLDGAGMRTLLRQMKMDSFADISAVSALYRPGPMGANSHTNYALRKNGLQEKTPIHPELEEGLEDILGVTHGLIVFQEQVMRIAQKLAGFTLGQADILRKAMGKKKAEVLQQQFASFSQGMRDNGFSQESIDTLWDILLPFSSYAFNKSHSEAYALVSYQTAYLKSHFPAEFMAALLTSKMSDKTKVATYLAECRRMGIKVQVPDVNSSLADYTAVGDEIRVGLRAVRNVGANVVDGIIKAREEKGPFTSFQDFLDKIPLSACNKRSIECLIKAGGFDSLGECRRALVAIVEEAIDAVIPVKRNEAAGQFDLFGDLGVGGSDGFDVAIPDIPEWDKREKLNFEREMLGLYVSDHPLSGMENFLNRAADTTVVDLLESDNVRDGQMVTIAGLISAVQTKITKKSGKAWAIATIEDRTGPIDVNFFPATYQQVSSILIPDAVVIVEARAQIEDEGPVKLSARTMTLPPAGEIELDHPIDIKIDERACSAVKMDQLAEILARYPGQSPVRLHVWRAAPNKTVVAEVASNFWVSPEPSLYTELKVLLGRDCVV</sequence>
<dbReference type="EMBL" id="LNIZ01000001">
    <property type="protein sequence ID" value="KTF04830.1"/>
    <property type="molecule type" value="Genomic_DNA"/>
</dbReference>
<dbReference type="GO" id="GO:0003887">
    <property type="term" value="F:DNA-directed DNA polymerase activity"/>
    <property type="evidence" value="ECO:0007669"/>
    <property type="project" value="UniProtKB-KW"/>
</dbReference>
<keyword evidence="6 11" id="KW-0548">Nucleotidyltransferase</keyword>